<keyword evidence="2" id="KW-0614">Plasmid</keyword>
<sequence length="157" mass="17589">MIDPAFTRFSALLALQPRNEVCLLLSGYKDALRAGRIEAVPEAGWEFSITYLDAQGQEKTETHNEEFVLLTDKSARWISTQQLAARHLIMANTGTLTTTEERLNNNVDDLRALARMRRDALNASTVTEPEKSAPKSGRKKRKQIKKTTSSAKADNQK</sequence>
<reference evidence="2 3" key="1">
    <citation type="submission" date="2018-11" db="EMBL/GenBank/DDBJ databases">
        <title>Deinococcus shelandsis sp. nov., isolated from South Shetland Islands soil of Antarctica.</title>
        <authorList>
            <person name="Tian J."/>
        </authorList>
    </citation>
    <scope>NUCLEOTIDE SEQUENCE [LARGE SCALE GENOMIC DNA]</scope>
    <source>
        <strain evidence="2 3">S14-83T</strain>
        <plasmid evidence="2 3">unnamed3</plasmid>
    </source>
</reference>
<feature type="compositionally biased region" description="Basic residues" evidence="1">
    <location>
        <begin position="136"/>
        <end position="145"/>
    </location>
</feature>
<feature type="region of interest" description="Disordered" evidence="1">
    <location>
        <begin position="120"/>
        <end position="157"/>
    </location>
</feature>
<dbReference type="Proteomes" id="UP000276417">
    <property type="component" value="Plasmid unnamed3"/>
</dbReference>
<evidence type="ECO:0000313" key="2">
    <source>
        <dbReference type="EMBL" id="AZI45221.1"/>
    </source>
</evidence>
<accession>A0A3G8YUD1</accession>
<gene>
    <name evidence="2" type="ORF">EHF33_20135</name>
</gene>
<dbReference type="AlphaFoldDB" id="A0A3G8YUD1"/>
<dbReference type="KEGG" id="dph:EHF33_20135"/>
<keyword evidence="3" id="KW-1185">Reference proteome</keyword>
<geneLocation type="plasmid" evidence="2 3">
    <name>unnamed3</name>
</geneLocation>
<evidence type="ECO:0000256" key="1">
    <source>
        <dbReference type="SAM" id="MobiDB-lite"/>
    </source>
</evidence>
<name>A0A3G8YUD1_9DEIO</name>
<proteinExistence type="predicted"/>
<organism evidence="2 3">
    <name type="scientific">Deinococcus psychrotolerans</name>
    <dbReference type="NCBI Taxonomy" id="2489213"/>
    <lineage>
        <taxon>Bacteria</taxon>
        <taxon>Thermotogati</taxon>
        <taxon>Deinococcota</taxon>
        <taxon>Deinococci</taxon>
        <taxon>Deinococcales</taxon>
        <taxon>Deinococcaceae</taxon>
        <taxon>Deinococcus</taxon>
    </lineage>
</organism>
<evidence type="ECO:0000313" key="3">
    <source>
        <dbReference type="Proteomes" id="UP000276417"/>
    </source>
</evidence>
<dbReference type="EMBL" id="CP034187">
    <property type="protein sequence ID" value="AZI45221.1"/>
    <property type="molecule type" value="Genomic_DNA"/>
</dbReference>
<protein>
    <submittedName>
        <fullName evidence="2">Uncharacterized protein</fullName>
    </submittedName>
</protein>
<dbReference type="RefSeq" id="WP_124875616.1">
    <property type="nucleotide sequence ID" value="NZ_CP034187.1"/>
</dbReference>